<evidence type="ECO:0008006" key="3">
    <source>
        <dbReference type="Google" id="ProtNLM"/>
    </source>
</evidence>
<evidence type="ECO:0000313" key="2">
    <source>
        <dbReference type="Proteomes" id="UP000290289"/>
    </source>
</evidence>
<dbReference type="SUPFAM" id="SSF53098">
    <property type="entry name" value="Ribonuclease H-like"/>
    <property type="match status" value="1"/>
</dbReference>
<evidence type="ECO:0000313" key="1">
    <source>
        <dbReference type="EMBL" id="RXH87673.1"/>
    </source>
</evidence>
<dbReference type="InterPro" id="IPR012337">
    <property type="entry name" value="RNaseH-like_sf"/>
</dbReference>
<gene>
    <name evidence="1" type="ORF">DVH24_034573</name>
</gene>
<reference evidence="1 2" key="1">
    <citation type="submission" date="2018-10" db="EMBL/GenBank/DDBJ databases">
        <title>A high-quality apple genome assembly.</title>
        <authorList>
            <person name="Hu J."/>
        </authorList>
    </citation>
    <scope>NUCLEOTIDE SEQUENCE [LARGE SCALE GENOMIC DNA]</scope>
    <source>
        <strain evidence="2">cv. HFTH1</strain>
        <tissue evidence="1">Young leaf</tissue>
    </source>
</reference>
<dbReference type="EMBL" id="RDQH01000336">
    <property type="protein sequence ID" value="RXH87673.1"/>
    <property type="molecule type" value="Genomic_DNA"/>
</dbReference>
<dbReference type="AlphaFoldDB" id="A0A498J1H7"/>
<proteinExistence type="predicted"/>
<keyword evidence="2" id="KW-1185">Reference proteome</keyword>
<accession>A0A498J1H7</accession>
<organism evidence="1 2">
    <name type="scientific">Malus domestica</name>
    <name type="common">Apple</name>
    <name type="synonym">Pyrus malus</name>
    <dbReference type="NCBI Taxonomy" id="3750"/>
    <lineage>
        <taxon>Eukaryota</taxon>
        <taxon>Viridiplantae</taxon>
        <taxon>Streptophyta</taxon>
        <taxon>Embryophyta</taxon>
        <taxon>Tracheophyta</taxon>
        <taxon>Spermatophyta</taxon>
        <taxon>Magnoliopsida</taxon>
        <taxon>eudicotyledons</taxon>
        <taxon>Gunneridae</taxon>
        <taxon>Pentapetalae</taxon>
        <taxon>rosids</taxon>
        <taxon>fabids</taxon>
        <taxon>Rosales</taxon>
        <taxon>Rosaceae</taxon>
        <taxon>Amygdaloideae</taxon>
        <taxon>Maleae</taxon>
        <taxon>Malus</taxon>
    </lineage>
</organism>
<comment type="caution">
    <text evidence="1">The sequence shown here is derived from an EMBL/GenBank/DDBJ whole genome shotgun (WGS) entry which is preliminary data.</text>
</comment>
<sequence>MTIKIPSLTTSSSVCERNWSTVEGIHAKNRNRLDTTRLNNLVYVQFNARIMNKKNLLANEWTLLLPCQHLTEKLTEV</sequence>
<dbReference type="Proteomes" id="UP000290289">
    <property type="component" value="Chromosome 10"/>
</dbReference>
<protein>
    <recommendedName>
        <fullName evidence="3">HAT C-terminal dimerisation domain-containing protein</fullName>
    </recommendedName>
</protein>
<name>A0A498J1H7_MALDO</name>